<name>A0A1I7GED7_9PROT</name>
<dbReference type="SUPFAM" id="SSF53098">
    <property type="entry name" value="Ribonuclease H-like"/>
    <property type="match status" value="1"/>
</dbReference>
<protein>
    <submittedName>
        <fullName evidence="2">Integrase core domain-containing protein</fullName>
    </submittedName>
</protein>
<dbReference type="InterPro" id="IPR012337">
    <property type="entry name" value="RNaseH-like_sf"/>
</dbReference>
<dbReference type="InterPro" id="IPR036397">
    <property type="entry name" value="RNaseH_sf"/>
</dbReference>
<accession>A0A1I7GED7</accession>
<dbReference type="Gene3D" id="3.30.420.10">
    <property type="entry name" value="Ribonuclease H-like superfamily/Ribonuclease H"/>
    <property type="match status" value="1"/>
</dbReference>
<dbReference type="EMBL" id="FPBZ01000004">
    <property type="protein sequence ID" value="SFU46832.1"/>
    <property type="molecule type" value="Genomic_DNA"/>
</dbReference>
<dbReference type="PROSITE" id="PS50994">
    <property type="entry name" value="INTEGRASE"/>
    <property type="match status" value="1"/>
</dbReference>
<evidence type="ECO:0000313" key="3">
    <source>
        <dbReference type="Proteomes" id="UP000182649"/>
    </source>
</evidence>
<evidence type="ECO:0000259" key="1">
    <source>
        <dbReference type="PROSITE" id="PS50994"/>
    </source>
</evidence>
<dbReference type="GO" id="GO:0015074">
    <property type="term" value="P:DNA integration"/>
    <property type="evidence" value="ECO:0007669"/>
    <property type="project" value="InterPro"/>
</dbReference>
<dbReference type="GO" id="GO:0003676">
    <property type="term" value="F:nucleic acid binding"/>
    <property type="evidence" value="ECO:0007669"/>
    <property type="project" value="InterPro"/>
</dbReference>
<dbReference type="Pfam" id="PF13683">
    <property type="entry name" value="rve_3"/>
    <property type="match status" value="1"/>
</dbReference>
<dbReference type="AlphaFoldDB" id="A0A1I7GED7"/>
<proteinExistence type="predicted"/>
<organism evidence="2 3">
    <name type="scientific">Nitrosospira multiformis</name>
    <dbReference type="NCBI Taxonomy" id="1231"/>
    <lineage>
        <taxon>Bacteria</taxon>
        <taxon>Pseudomonadati</taxon>
        <taxon>Pseudomonadota</taxon>
        <taxon>Betaproteobacteria</taxon>
        <taxon>Nitrosomonadales</taxon>
        <taxon>Nitrosomonadaceae</taxon>
        <taxon>Nitrosospira</taxon>
    </lineage>
</organism>
<dbReference type="InterPro" id="IPR001584">
    <property type="entry name" value="Integrase_cat-core"/>
</dbReference>
<feature type="domain" description="Integrase catalytic" evidence="1">
    <location>
        <begin position="1"/>
        <end position="82"/>
    </location>
</feature>
<dbReference type="Proteomes" id="UP000182649">
    <property type="component" value="Unassembled WGS sequence"/>
</dbReference>
<reference evidence="2 3" key="1">
    <citation type="submission" date="2016-10" db="EMBL/GenBank/DDBJ databases">
        <authorList>
            <person name="de Groot N.N."/>
        </authorList>
    </citation>
    <scope>NUCLEOTIDE SEQUENCE [LARGE SCALE GENOMIC DNA]</scope>
    <source>
        <strain evidence="2 3">Nl14</strain>
    </source>
</reference>
<sequence>MFDLCCREYGIEHRMTKVNHPWTNGQVERMNRTIKETTVKRYHYSSHDELKAHMQTFLMAYNFASRHPMNTFAKYGLKTQTSLLLTHTTTLWG</sequence>
<gene>
    <name evidence="2" type="ORF">SAMN05216417_104173</name>
</gene>
<evidence type="ECO:0000313" key="2">
    <source>
        <dbReference type="EMBL" id="SFU46832.1"/>
    </source>
</evidence>